<gene>
    <name evidence="1" type="ORF">RRG08_043507</name>
</gene>
<dbReference type="AlphaFoldDB" id="A0AAE1CYD8"/>
<protein>
    <submittedName>
        <fullName evidence="1">Uncharacterized protein</fullName>
    </submittedName>
</protein>
<evidence type="ECO:0000313" key="2">
    <source>
        <dbReference type="Proteomes" id="UP001283361"/>
    </source>
</evidence>
<evidence type="ECO:0000313" key="1">
    <source>
        <dbReference type="EMBL" id="KAK3743775.1"/>
    </source>
</evidence>
<sequence>MFTYTILEIEKGKGAAAREEIPVEIASQIFILGQARVRRLVVNKRRAARRAGSRAIVARLGPPVAPREHCRLQFSRGYAAKDTLAIPVANQAPIMADSRSSVIDRLNIVTAEAILLCF</sequence>
<dbReference type="Proteomes" id="UP001283361">
    <property type="component" value="Unassembled WGS sequence"/>
</dbReference>
<accession>A0AAE1CYD8</accession>
<comment type="caution">
    <text evidence="1">The sequence shown here is derived from an EMBL/GenBank/DDBJ whole genome shotgun (WGS) entry which is preliminary data.</text>
</comment>
<organism evidence="1 2">
    <name type="scientific">Elysia crispata</name>
    <name type="common">lettuce slug</name>
    <dbReference type="NCBI Taxonomy" id="231223"/>
    <lineage>
        <taxon>Eukaryota</taxon>
        <taxon>Metazoa</taxon>
        <taxon>Spiralia</taxon>
        <taxon>Lophotrochozoa</taxon>
        <taxon>Mollusca</taxon>
        <taxon>Gastropoda</taxon>
        <taxon>Heterobranchia</taxon>
        <taxon>Euthyneura</taxon>
        <taxon>Panpulmonata</taxon>
        <taxon>Sacoglossa</taxon>
        <taxon>Placobranchoidea</taxon>
        <taxon>Plakobranchidae</taxon>
        <taxon>Elysia</taxon>
    </lineage>
</organism>
<proteinExistence type="predicted"/>
<name>A0AAE1CYD8_9GAST</name>
<reference evidence="1" key="1">
    <citation type="journal article" date="2023" name="G3 (Bethesda)">
        <title>A reference genome for the long-term kleptoplast-retaining sea slug Elysia crispata morphotype clarki.</title>
        <authorList>
            <person name="Eastman K.E."/>
            <person name="Pendleton A.L."/>
            <person name="Shaikh M.A."/>
            <person name="Suttiyut T."/>
            <person name="Ogas R."/>
            <person name="Tomko P."/>
            <person name="Gavelis G."/>
            <person name="Widhalm J.R."/>
            <person name="Wisecaver J.H."/>
        </authorList>
    </citation>
    <scope>NUCLEOTIDE SEQUENCE</scope>
    <source>
        <strain evidence="1">ECLA1</strain>
    </source>
</reference>
<keyword evidence="2" id="KW-1185">Reference proteome</keyword>
<dbReference type="EMBL" id="JAWDGP010006298">
    <property type="protein sequence ID" value="KAK3743775.1"/>
    <property type="molecule type" value="Genomic_DNA"/>
</dbReference>